<evidence type="ECO:0000313" key="2">
    <source>
        <dbReference type="Ensembl" id="ENSMUSP00000142836.2"/>
    </source>
</evidence>
<reference evidence="2" key="4">
    <citation type="submission" date="2025-09" db="UniProtKB">
        <authorList>
            <consortium name="Ensembl"/>
        </authorList>
    </citation>
    <scope>IDENTIFICATION</scope>
    <source>
        <strain evidence="2">C57BL/6J</strain>
    </source>
</reference>
<reference evidence="2 4" key="1">
    <citation type="journal article" date="2009" name="PLoS Biol.">
        <title>Lineage-specific biology revealed by a finished genome assembly of the mouse.</title>
        <authorList>
            <consortium name="Mouse Genome Sequencing Consortium"/>
            <person name="Church D.M."/>
            <person name="Goodstadt L."/>
            <person name="Hillier L.W."/>
            <person name="Zody M.C."/>
            <person name="Goldstein S."/>
            <person name="She X."/>
            <person name="Bult C.J."/>
            <person name="Agarwala R."/>
            <person name="Cherry J.L."/>
            <person name="DiCuccio M."/>
            <person name="Hlavina W."/>
            <person name="Kapustin Y."/>
            <person name="Meric P."/>
            <person name="Maglott D."/>
            <person name="Birtle Z."/>
            <person name="Marques A.C."/>
            <person name="Graves T."/>
            <person name="Zhou S."/>
            <person name="Teague B."/>
            <person name="Potamousis K."/>
            <person name="Churas C."/>
            <person name="Place M."/>
            <person name="Herschleb J."/>
            <person name="Runnheim R."/>
            <person name="Forrest D."/>
            <person name="Amos-Landgraf J."/>
            <person name="Schwartz D.C."/>
            <person name="Cheng Z."/>
            <person name="Lindblad-Toh K."/>
            <person name="Eichler E.E."/>
            <person name="Ponting C.P."/>
        </authorList>
    </citation>
    <scope>NUCLEOTIDE SEQUENCE [LARGE SCALE GENOMIC DNA]</scope>
    <source>
        <strain evidence="2 4">C57BL/6J</strain>
    </source>
</reference>
<reference evidence="2" key="3">
    <citation type="submission" date="2025-08" db="UniProtKB">
        <authorList>
            <consortium name="Ensembl"/>
        </authorList>
    </citation>
    <scope>IDENTIFICATION</scope>
    <source>
        <strain evidence="2">C57BL/6J</strain>
    </source>
</reference>
<evidence type="ECO:0000256" key="1">
    <source>
        <dbReference type="SAM" id="MobiDB-lite"/>
    </source>
</evidence>
<dbReference type="Antibodypedia" id="13009">
    <property type="antibodies" value="163 antibodies from 23 providers"/>
</dbReference>
<proteinExistence type="predicted"/>
<protein>
    <submittedName>
        <fullName evidence="2">DExH-box helicase 30</fullName>
    </submittedName>
</protein>
<dbReference type="AGR" id="MGI:1920081"/>
<evidence type="ECO:0000313" key="4">
    <source>
        <dbReference type="Proteomes" id="UP000000589"/>
    </source>
</evidence>
<sequence length="73" mass="7483">MAAARRLMALAAGVSPRLRPPDPLVASGRQGCSRGFSSSFVRSDGTQEAAEVESEVAPSEPGEGDGSMVNGTY</sequence>
<name>A0A0G2JEN0_MOUSE</name>
<reference evidence="2 4" key="2">
    <citation type="journal article" date="2011" name="PLoS Biol.">
        <title>Modernizing reference genome assemblies.</title>
        <authorList>
            <person name="Church D.M."/>
            <person name="Schneider V.A."/>
            <person name="Graves T."/>
            <person name="Auger K."/>
            <person name="Cunningham F."/>
            <person name="Bouk N."/>
            <person name="Chen H.C."/>
            <person name="Agarwala R."/>
            <person name="McLaren W.M."/>
            <person name="Ritchie G.R."/>
            <person name="Albracht D."/>
            <person name="Kremitzki M."/>
            <person name="Rock S."/>
            <person name="Kotkiewicz H."/>
            <person name="Kremitzki C."/>
            <person name="Wollam A."/>
            <person name="Trani L."/>
            <person name="Fulton L."/>
            <person name="Fulton R."/>
            <person name="Matthews L."/>
            <person name="Whitehead S."/>
            <person name="Chow W."/>
            <person name="Torrance J."/>
            <person name="Dunn M."/>
            <person name="Harden G."/>
            <person name="Threadgold G."/>
            <person name="Wood J."/>
            <person name="Collins J."/>
            <person name="Heath P."/>
            <person name="Griffiths G."/>
            <person name="Pelan S."/>
            <person name="Grafham D."/>
            <person name="Eichler E.E."/>
            <person name="Weinstock G."/>
            <person name="Mardis E.R."/>
            <person name="Wilson R.K."/>
            <person name="Howe K."/>
            <person name="Flicek P."/>
            <person name="Hubbard T."/>
        </authorList>
    </citation>
    <scope>NUCLEOTIDE SEQUENCE [LARGE SCALE GENOMIC DNA]</scope>
    <source>
        <strain evidence="2 4">C57BL/6J</strain>
    </source>
</reference>
<accession>A0A0G2JEN0</accession>
<feature type="region of interest" description="Disordered" evidence="1">
    <location>
        <begin position="15"/>
        <end position="73"/>
    </location>
</feature>
<dbReference type="GeneTree" id="ENSGT00940000158279"/>
<dbReference type="Ensembl" id="ENSMUST00000198443.2">
    <property type="protein sequence ID" value="ENSMUSP00000142836.2"/>
    <property type="gene ID" value="ENSMUSG00000032480.18"/>
</dbReference>
<dbReference type="ExpressionAtlas" id="A0A0G2JEN0">
    <property type="expression patterns" value="baseline and differential"/>
</dbReference>
<gene>
    <name evidence="2 3" type="primary">Dhx30</name>
</gene>
<dbReference type="Proteomes" id="UP000000589">
    <property type="component" value="Chromosome 9"/>
</dbReference>
<dbReference type="VEuPathDB" id="HostDB:ENSMUSG00000032480"/>
<evidence type="ECO:0000313" key="3">
    <source>
        <dbReference type="MGI" id="MGI:1920081"/>
    </source>
</evidence>
<dbReference type="AlphaFoldDB" id="A0A0G2JEN0"/>
<dbReference type="Bgee" id="ENSMUSG00000032480">
    <property type="expression patterns" value="Expressed in rostral migratory stream and 266 other cell types or tissues"/>
</dbReference>
<dbReference type="MGI" id="MGI:1920081">
    <property type="gene designation" value="Dhx30"/>
</dbReference>
<feature type="compositionally biased region" description="Polar residues" evidence="1">
    <location>
        <begin position="35"/>
        <end position="46"/>
    </location>
</feature>
<keyword evidence="4" id="KW-1185">Reference proteome</keyword>
<organism evidence="2 4">
    <name type="scientific">Mus musculus</name>
    <name type="common">Mouse</name>
    <dbReference type="NCBI Taxonomy" id="10090"/>
    <lineage>
        <taxon>Eukaryota</taxon>
        <taxon>Metazoa</taxon>
        <taxon>Chordata</taxon>
        <taxon>Craniata</taxon>
        <taxon>Vertebrata</taxon>
        <taxon>Euteleostomi</taxon>
        <taxon>Mammalia</taxon>
        <taxon>Eutheria</taxon>
        <taxon>Euarchontoglires</taxon>
        <taxon>Glires</taxon>
        <taxon>Rodentia</taxon>
        <taxon>Myomorpha</taxon>
        <taxon>Muroidea</taxon>
        <taxon>Muridae</taxon>
        <taxon>Murinae</taxon>
        <taxon>Mus</taxon>
        <taxon>Mus</taxon>
    </lineage>
</organism>